<dbReference type="PROSITE" id="PS51352">
    <property type="entry name" value="THIOREDOXIN_2"/>
    <property type="match status" value="1"/>
</dbReference>
<evidence type="ECO:0000313" key="5">
    <source>
        <dbReference type="Proteomes" id="UP000192906"/>
    </source>
</evidence>
<dbReference type="STRING" id="1519643.SAMN06295933_1325"/>
<dbReference type="GO" id="GO:0016209">
    <property type="term" value="F:antioxidant activity"/>
    <property type="evidence" value="ECO:0007669"/>
    <property type="project" value="InterPro"/>
</dbReference>
<dbReference type="InterPro" id="IPR036249">
    <property type="entry name" value="Thioredoxin-like_sf"/>
</dbReference>
<dbReference type="PROSITE" id="PS00194">
    <property type="entry name" value="THIOREDOXIN_1"/>
    <property type="match status" value="1"/>
</dbReference>
<feature type="domain" description="Thioredoxin" evidence="3">
    <location>
        <begin position="24"/>
        <end position="183"/>
    </location>
</feature>
<keyword evidence="2" id="KW-0732">Signal</keyword>
<evidence type="ECO:0000259" key="3">
    <source>
        <dbReference type="PROSITE" id="PS51352"/>
    </source>
</evidence>
<protein>
    <submittedName>
        <fullName evidence="4">Peroxiredoxin</fullName>
    </submittedName>
</protein>
<feature type="signal peptide" evidence="2">
    <location>
        <begin position="1"/>
        <end position="21"/>
    </location>
</feature>
<evidence type="ECO:0000256" key="2">
    <source>
        <dbReference type="SAM" id="SignalP"/>
    </source>
</evidence>
<name>A0A1X7CVN9_9BACT</name>
<keyword evidence="1" id="KW-0676">Redox-active center</keyword>
<dbReference type="InterPro" id="IPR000866">
    <property type="entry name" value="AhpC/TSA"/>
</dbReference>
<proteinExistence type="predicted"/>
<dbReference type="Gene3D" id="3.40.30.10">
    <property type="entry name" value="Glutaredoxin"/>
    <property type="match status" value="1"/>
</dbReference>
<dbReference type="EMBL" id="FWZU01000002">
    <property type="protein sequence ID" value="SMF04022.1"/>
    <property type="molecule type" value="Genomic_DNA"/>
</dbReference>
<sequence>MFRYFSAIVLAVFLFAGTAFAKPVQEGKNFPDITLTGNQTAAQLSYLGLSGSGPWQLKDISADFVIIEIFSMYCPHCQAEAAHVNGLFESLKNSKSNRRIKLIGIGVGNSDFEVNFFRKKYQVEFPLFDDLEYKIHEEVGEPGTPHFFMVKLIDKKELKTVTSFAGRMEDPQLFLKTLQKTANQ</sequence>
<dbReference type="RefSeq" id="WP_085100122.1">
    <property type="nucleotide sequence ID" value="NZ_FWZU01000002.1"/>
</dbReference>
<dbReference type="Pfam" id="PF00578">
    <property type="entry name" value="AhpC-TSA"/>
    <property type="match status" value="1"/>
</dbReference>
<gene>
    <name evidence="4" type="ORF">SAMN06295933_1325</name>
</gene>
<keyword evidence="5" id="KW-1185">Reference proteome</keyword>
<dbReference type="InterPro" id="IPR013766">
    <property type="entry name" value="Thioredoxin_domain"/>
</dbReference>
<dbReference type="InterPro" id="IPR017937">
    <property type="entry name" value="Thioredoxin_CS"/>
</dbReference>
<dbReference type="SUPFAM" id="SSF52833">
    <property type="entry name" value="Thioredoxin-like"/>
    <property type="match status" value="1"/>
</dbReference>
<reference evidence="5" key="1">
    <citation type="submission" date="2017-04" db="EMBL/GenBank/DDBJ databases">
        <authorList>
            <person name="Varghese N."/>
            <person name="Submissions S."/>
        </authorList>
    </citation>
    <scope>NUCLEOTIDE SEQUENCE [LARGE SCALE GENOMIC DNA]</scope>
    <source>
        <strain evidence="5">K3S</strain>
    </source>
</reference>
<dbReference type="Proteomes" id="UP000192906">
    <property type="component" value="Unassembled WGS sequence"/>
</dbReference>
<evidence type="ECO:0000313" key="4">
    <source>
        <dbReference type="EMBL" id="SMF04022.1"/>
    </source>
</evidence>
<evidence type="ECO:0000256" key="1">
    <source>
        <dbReference type="ARBA" id="ARBA00023284"/>
    </source>
</evidence>
<dbReference type="AlphaFoldDB" id="A0A1X7CVN9"/>
<dbReference type="OrthoDB" id="5516057at2"/>
<feature type="chain" id="PRO_5012552899" evidence="2">
    <location>
        <begin position="22"/>
        <end position="184"/>
    </location>
</feature>
<accession>A0A1X7CVN9</accession>
<dbReference type="GO" id="GO:0016491">
    <property type="term" value="F:oxidoreductase activity"/>
    <property type="evidence" value="ECO:0007669"/>
    <property type="project" value="InterPro"/>
</dbReference>
<organism evidence="4 5">
    <name type="scientific">Desulfovibrio gilichinskyi</name>
    <dbReference type="NCBI Taxonomy" id="1519643"/>
    <lineage>
        <taxon>Bacteria</taxon>
        <taxon>Pseudomonadati</taxon>
        <taxon>Thermodesulfobacteriota</taxon>
        <taxon>Desulfovibrionia</taxon>
        <taxon>Desulfovibrionales</taxon>
        <taxon>Desulfovibrionaceae</taxon>
        <taxon>Desulfovibrio</taxon>
    </lineage>
</organism>